<dbReference type="PROSITE" id="PS01153">
    <property type="entry name" value="NOL1_NOP2_SUN"/>
    <property type="match status" value="1"/>
</dbReference>
<comment type="similarity">
    <text evidence="2 10">Belongs to the class I-like SAM-binding methyltransferase superfamily. RsmB/NOP family.</text>
</comment>
<dbReference type="GO" id="GO:0000049">
    <property type="term" value="F:tRNA binding"/>
    <property type="evidence" value="ECO:0007669"/>
    <property type="project" value="UniProtKB-KW"/>
</dbReference>
<feature type="compositionally biased region" description="Basic and acidic residues" evidence="11">
    <location>
        <begin position="485"/>
        <end position="496"/>
    </location>
</feature>
<evidence type="ECO:0000259" key="12">
    <source>
        <dbReference type="PROSITE" id="PS51686"/>
    </source>
</evidence>
<dbReference type="InterPro" id="IPR001678">
    <property type="entry name" value="MeTrfase_RsmB-F_NOP2_dom"/>
</dbReference>
<feature type="binding site" evidence="10">
    <location>
        <position position="278"/>
    </location>
    <ligand>
        <name>S-adenosyl-L-methionine</name>
        <dbReference type="ChEBI" id="CHEBI:59789"/>
    </ligand>
</feature>
<feature type="domain" description="SAM-dependent MTase RsmB/NOP-type" evidence="12">
    <location>
        <begin position="65"/>
        <end position="480"/>
    </location>
</feature>
<dbReference type="PRINTS" id="PR02011">
    <property type="entry name" value="RCMTNCL1"/>
</dbReference>
<name>A0A1Q8RV54_9PEZI</name>
<keyword evidence="5 10" id="KW-0808">Transferase</keyword>
<dbReference type="InterPro" id="IPR018314">
    <property type="entry name" value="RsmB/NOL1/NOP2-like_CS"/>
</dbReference>
<evidence type="ECO:0000313" key="14">
    <source>
        <dbReference type="Proteomes" id="UP000186583"/>
    </source>
</evidence>
<keyword evidence="14" id="KW-1185">Reference proteome</keyword>
<dbReference type="GO" id="GO:0005634">
    <property type="term" value="C:nucleus"/>
    <property type="evidence" value="ECO:0007669"/>
    <property type="project" value="UniProtKB-SubCell"/>
</dbReference>
<comment type="subcellular location">
    <subcellularLocation>
        <location evidence="1">Nucleus</location>
    </subcellularLocation>
</comment>
<dbReference type="Gene3D" id="3.40.50.150">
    <property type="entry name" value="Vaccinia Virus protein VP39"/>
    <property type="match status" value="1"/>
</dbReference>
<proteinExistence type="inferred from homology"/>
<dbReference type="PANTHER" id="PTHR22808">
    <property type="entry name" value="NCL1 YEAST -RELATED NOL1/NOP2/FMU SUN DOMAIN-CONTAINING"/>
    <property type="match status" value="1"/>
</dbReference>
<evidence type="ECO:0000313" key="13">
    <source>
        <dbReference type="EMBL" id="OLN88249.1"/>
    </source>
</evidence>
<feature type="region of interest" description="Disordered" evidence="11">
    <location>
        <begin position="485"/>
        <end position="598"/>
    </location>
</feature>
<dbReference type="EMBL" id="MPGH01000088">
    <property type="protein sequence ID" value="OLN88249.1"/>
    <property type="molecule type" value="Genomic_DNA"/>
</dbReference>
<feature type="compositionally biased region" description="Basic and acidic residues" evidence="11">
    <location>
        <begin position="527"/>
        <end position="549"/>
    </location>
</feature>
<dbReference type="Proteomes" id="UP000186583">
    <property type="component" value="Unassembled WGS sequence"/>
</dbReference>
<evidence type="ECO:0000256" key="6">
    <source>
        <dbReference type="ARBA" id="ARBA00022691"/>
    </source>
</evidence>
<feature type="active site" description="Nucleophile" evidence="10">
    <location>
        <position position="361"/>
    </location>
</feature>
<evidence type="ECO:0000256" key="5">
    <source>
        <dbReference type="ARBA" id="ARBA00022679"/>
    </source>
</evidence>
<accession>A0A1Q8RV54</accession>
<keyword evidence="4 10" id="KW-0489">Methyltransferase</keyword>
<reference evidence="13 14" key="1">
    <citation type="submission" date="2016-11" db="EMBL/GenBank/DDBJ databases">
        <title>Draft Genome Assembly of Colletotrichum chlorophyti a pathogen of herbaceous plants.</title>
        <authorList>
            <person name="Gan P."/>
            <person name="Narusaka M."/>
            <person name="Tsushima A."/>
            <person name="Narusaka Y."/>
            <person name="Takano Y."/>
            <person name="Shirasu K."/>
        </authorList>
    </citation>
    <scope>NUCLEOTIDE SEQUENCE [LARGE SCALE GENOMIC DNA]</scope>
    <source>
        <strain evidence="13 14">NTL11</strain>
    </source>
</reference>
<dbReference type="STRING" id="708187.A0A1Q8RV54"/>
<evidence type="ECO:0000256" key="2">
    <source>
        <dbReference type="ARBA" id="ARBA00007494"/>
    </source>
</evidence>
<evidence type="ECO:0000256" key="9">
    <source>
        <dbReference type="ARBA" id="ARBA00023242"/>
    </source>
</evidence>
<keyword evidence="7" id="KW-0819">tRNA processing</keyword>
<organism evidence="13 14">
    <name type="scientific">Colletotrichum chlorophyti</name>
    <dbReference type="NCBI Taxonomy" id="708187"/>
    <lineage>
        <taxon>Eukaryota</taxon>
        <taxon>Fungi</taxon>
        <taxon>Dikarya</taxon>
        <taxon>Ascomycota</taxon>
        <taxon>Pezizomycotina</taxon>
        <taxon>Sordariomycetes</taxon>
        <taxon>Hypocreomycetidae</taxon>
        <taxon>Glomerellales</taxon>
        <taxon>Glomerellaceae</taxon>
        <taxon>Colletotrichum</taxon>
    </lineage>
</organism>
<evidence type="ECO:0000256" key="1">
    <source>
        <dbReference type="ARBA" id="ARBA00004123"/>
    </source>
</evidence>
<feature type="binding site" evidence="10">
    <location>
        <position position="308"/>
    </location>
    <ligand>
        <name>S-adenosyl-L-methionine</name>
        <dbReference type="ChEBI" id="CHEBI:59789"/>
    </ligand>
</feature>
<dbReference type="InterPro" id="IPR057285">
    <property type="entry name" value="Pre-PUA_NSUN2"/>
</dbReference>
<keyword evidence="8 10" id="KW-0694">RNA-binding</keyword>
<dbReference type="OrthoDB" id="6093671at2759"/>
<feature type="binding site" evidence="10">
    <location>
        <begin position="184"/>
        <end position="190"/>
    </location>
    <ligand>
        <name>S-adenosyl-L-methionine</name>
        <dbReference type="ChEBI" id="CHEBI:59789"/>
    </ligand>
</feature>
<dbReference type="InterPro" id="IPR029063">
    <property type="entry name" value="SAM-dependent_MTases_sf"/>
</dbReference>
<dbReference type="GO" id="GO:0030488">
    <property type="term" value="P:tRNA methylation"/>
    <property type="evidence" value="ECO:0007669"/>
    <property type="project" value="TreeGrafter"/>
</dbReference>
<evidence type="ECO:0000256" key="11">
    <source>
        <dbReference type="SAM" id="MobiDB-lite"/>
    </source>
</evidence>
<evidence type="ECO:0000256" key="3">
    <source>
        <dbReference type="ARBA" id="ARBA00022555"/>
    </source>
</evidence>
<feature type="compositionally biased region" description="Low complexity" evidence="11">
    <location>
        <begin position="841"/>
        <end position="851"/>
    </location>
</feature>
<dbReference type="GO" id="GO:0016428">
    <property type="term" value="F:tRNA (cytidine-5-)-methyltransferase activity"/>
    <property type="evidence" value="ECO:0007669"/>
    <property type="project" value="InterPro"/>
</dbReference>
<dbReference type="InterPro" id="IPR023267">
    <property type="entry name" value="RCMT"/>
</dbReference>
<dbReference type="PANTHER" id="PTHR22808:SF1">
    <property type="entry name" value="RNA CYTOSINE-C(5)-METHYLTRANSFERASE NSUN2-RELATED"/>
    <property type="match status" value="1"/>
</dbReference>
<dbReference type="Pfam" id="PF25376">
    <property type="entry name" value="Pre-PUA_NSUN2"/>
    <property type="match status" value="1"/>
</dbReference>
<dbReference type="PRINTS" id="PR02008">
    <property type="entry name" value="RCMTFAMILY"/>
</dbReference>
<protein>
    <submittedName>
        <fullName evidence="13">Multisite-specific tRNA:(Cytosine-C(5))-methyltransferase</fullName>
    </submittedName>
</protein>
<evidence type="ECO:0000256" key="4">
    <source>
        <dbReference type="ARBA" id="ARBA00022603"/>
    </source>
</evidence>
<feature type="compositionally biased region" description="Low complexity" evidence="11">
    <location>
        <begin position="497"/>
        <end position="512"/>
    </location>
</feature>
<feature type="binding site" evidence="10">
    <location>
        <position position="251"/>
    </location>
    <ligand>
        <name>S-adenosyl-L-methionine</name>
        <dbReference type="ChEBI" id="CHEBI:59789"/>
    </ligand>
</feature>
<keyword evidence="6 10" id="KW-0949">S-adenosyl-L-methionine</keyword>
<dbReference type="InterPro" id="IPR057286">
    <property type="entry name" value="PUA_NSUN2"/>
</dbReference>
<evidence type="ECO:0000256" key="10">
    <source>
        <dbReference type="PROSITE-ProRule" id="PRU01023"/>
    </source>
</evidence>
<sequence length="858" mass="95429">MGRKFRGGKKGKGGGRGGGATGADRGRQPRSESWQSYPAVKKENERLQRYYNTIIGLSEEEQGPFWDALRRDLPNSFRFCGSKGHALAVKKLLQTRYMPEIEKIEHADGRTVEPPKPLSWYPNNLAWWMTTPKNIIRKYAPFAAFQKFLVSETTVGNISRQEVVSMIPPLLMDVRPGMTVLDMCAAPGSKAGQLLEMVHQGEEARVRKVLRAFAKEDGLDLGLETEEERQADLAADPSDDGRTTGLLIANDADYKRGHMLVHQLKRLSSPNLLVTNHDATQYPAIKLPSDPATPNKPVYLKFDRILADVPCSGDGTLRKNMNLWKDWQPGNALGLHVTQVRILLRALAMLKVGGRVVYSTCSMNPVENESVIAAAIDRCGGPDKVEIVDCSNELPGLVRAPGMRKWQIMDKSGRLWSSQAEVDEYTKNSADGIAPGRLVETMFPPVEGSVCADLPLERCMRVYAHQQDTGGFFITVLQKKSEVKIRPEDQKSDDAAKSAAANTATAPVTENGTETKPEEAEETAEANVEKVEEKPEEKGEEQAEVKADEPEQEATNGAKRPREDDTADGETQEIKKPKLEASQAKPQRPNRNAHGQVEEPFKYLDPNHEVIKNIKSFYHISSRFPEDRFMVRNATGEPAKAIYYTSALARDILVENEGRGIKVIHGGVKMFMKQDAPSAEICRWRIQSEGMPILQGYVGEDRVVRLTKKETLRKLLIEMFPRIADGEWEKMGEIGERVRDIGMGCCVLRLEPDGSDEAFTERIALPLWKSIHSLNLMLPKEDRTAMLLRIFNDTTPLINNSLAKQKQIAEAAKAKAVEDDHAAEQELIDIEDAPTPEAMDAEPSAATSETADATEKTE</sequence>
<comment type="caution">
    <text evidence="13">The sequence shown here is derived from an EMBL/GenBank/DDBJ whole genome shotgun (WGS) entry which is preliminary data.</text>
</comment>
<gene>
    <name evidence="13" type="ORF">CCHL11_00402</name>
</gene>
<dbReference type="SUPFAM" id="SSF53335">
    <property type="entry name" value="S-adenosyl-L-methionine-dependent methyltransferases"/>
    <property type="match status" value="1"/>
</dbReference>
<feature type="region of interest" description="Disordered" evidence="11">
    <location>
        <begin position="1"/>
        <end position="39"/>
    </location>
</feature>
<dbReference type="InterPro" id="IPR049560">
    <property type="entry name" value="MeTrfase_RsmB-F_NOP2_cat"/>
</dbReference>
<keyword evidence="3" id="KW-0820">tRNA-binding</keyword>
<evidence type="ECO:0000256" key="8">
    <source>
        <dbReference type="ARBA" id="ARBA00022884"/>
    </source>
</evidence>
<dbReference type="Pfam" id="PF25378">
    <property type="entry name" value="PUA_NSUN2"/>
    <property type="match status" value="1"/>
</dbReference>
<dbReference type="PROSITE" id="PS51686">
    <property type="entry name" value="SAM_MT_RSMB_NOP"/>
    <property type="match status" value="1"/>
</dbReference>
<feature type="compositionally biased region" description="Basic residues" evidence="11">
    <location>
        <begin position="1"/>
        <end position="13"/>
    </location>
</feature>
<feature type="region of interest" description="Disordered" evidence="11">
    <location>
        <begin position="816"/>
        <end position="858"/>
    </location>
</feature>
<dbReference type="GO" id="GO:0005737">
    <property type="term" value="C:cytoplasm"/>
    <property type="evidence" value="ECO:0007669"/>
    <property type="project" value="TreeGrafter"/>
</dbReference>
<dbReference type="Pfam" id="PF01189">
    <property type="entry name" value="Methyltr_RsmB-F"/>
    <property type="match status" value="1"/>
</dbReference>
<dbReference type="InterPro" id="IPR023270">
    <property type="entry name" value="RCMT_NCL1"/>
</dbReference>
<evidence type="ECO:0000256" key="7">
    <source>
        <dbReference type="ARBA" id="ARBA00022694"/>
    </source>
</evidence>
<dbReference type="AlphaFoldDB" id="A0A1Q8RV54"/>
<keyword evidence="9" id="KW-0539">Nucleus</keyword>